<feature type="transmembrane region" description="Helical" evidence="2">
    <location>
        <begin position="101"/>
        <end position="130"/>
    </location>
</feature>
<reference evidence="3 4" key="1">
    <citation type="journal article" date="2019" name="Nat. Ecol. Evol.">
        <title>Megaphylogeny resolves global patterns of mushroom evolution.</title>
        <authorList>
            <person name="Varga T."/>
            <person name="Krizsan K."/>
            <person name="Foldi C."/>
            <person name="Dima B."/>
            <person name="Sanchez-Garcia M."/>
            <person name="Sanchez-Ramirez S."/>
            <person name="Szollosi G.J."/>
            <person name="Szarkandi J.G."/>
            <person name="Papp V."/>
            <person name="Albert L."/>
            <person name="Andreopoulos W."/>
            <person name="Angelini C."/>
            <person name="Antonin V."/>
            <person name="Barry K.W."/>
            <person name="Bougher N.L."/>
            <person name="Buchanan P."/>
            <person name="Buyck B."/>
            <person name="Bense V."/>
            <person name="Catcheside P."/>
            <person name="Chovatia M."/>
            <person name="Cooper J."/>
            <person name="Damon W."/>
            <person name="Desjardin D."/>
            <person name="Finy P."/>
            <person name="Geml J."/>
            <person name="Haridas S."/>
            <person name="Hughes K."/>
            <person name="Justo A."/>
            <person name="Karasinski D."/>
            <person name="Kautmanova I."/>
            <person name="Kiss B."/>
            <person name="Kocsube S."/>
            <person name="Kotiranta H."/>
            <person name="LaButti K.M."/>
            <person name="Lechner B.E."/>
            <person name="Liimatainen K."/>
            <person name="Lipzen A."/>
            <person name="Lukacs Z."/>
            <person name="Mihaltcheva S."/>
            <person name="Morgado L.N."/>
            <person name="Niskanen T."/>
            <person name="Noordeloos M.E."/>
            <person name="Ohm R.A."/>
            <person name="Ortiz-Santana B."/>
            <person name="Ovrebo C."/>
            <person name="Racz N."/>
            <person name="Riley R."/>
            <person name="Savchenko A."/>
            <person name="Shiryaev A."/>
            <person name="Soop K."/>
            <person name="Spirin V."/>
            <person name="Szebenyi C."/>
            <person name="Tomsovsky M."/>
            <person name="Tulloss R.E."/>
            <person name="Uehling J."/>
            <person name="Grigoriev I.V."/>
            <person name="Vagvolgyi C."/>
            <person name="Papp T."/>
            <person name="Martin F.M."/>
            <person name="Miettinen O."/>
            <person name="Hibbett D.S."/>
            <person name="Nagy L.G."/>
        </authorList>
    </citation>
    <scope>NUCLEOTIDE SEQUENCE [LARGE SCALE GENOMIC DNA]</scope>
    <source>
        <strain evidence="3 4">CBS 121175</strain>
    </source>
</reference>
<dbReference type="AlphaFoldDB" id="A0A5C3L949"/>
<gene>
    <name evidence="3" type="ORF">FA15DRAFT_664107</name>
</gene>
<keyword evidence="2" id="KW-0812">Transmembrane</keyword>
<keyword evidence="4" id="KW-1185">Reference proteome</keyword>
<feature type="compositionally biased region" description="Basic and acidic residues" evidence="1">
    <location>
        <begin position="202"/>
        <end position="211"/>
    </location>
</feature>
<accession>A0A5C3L949</accession>
<feature type="region of interest" description="Disordered" evidence="1">
    <location>
        <begin position="140"/>
        <end position="218"/>
    </location>
</feature>
<feature type="transmembrane region" description="Helical" evidence="2">
    <location>
        <begin position="38"/>
        <end position="59"/>
    </location>
</feature>
<dbReference type="Proteomes" id="UP000307440">
    <property type="component" value="Unassembled WGS sequence"/>
</dbReference>
<feature type="transmembrane region" description="Helical" evidence="2">
    <location>
        <begin position="236"/>
        <end position="258"/>
    </location>
</feature>
<proteinExistence type="predicted"/>
<keyword evidence="2" id="KW-0472">Membrane</keyword>
<keyword evidence="2" id="KW-1133">Transmembrane helix</keyword>
<name>A0A5C3L949_COPMA</name>
<evidence type="ECO:0000313" key="4">
    <source>
        <dbReference type="Proteomes" id="UP000307440"/>
    </source>
</evidence>
<feature type="transmembrane region" description="Helical" evidence="2">
    <location>
        <begin position="270"/>
        <end position="289"/>
    </location>
</feature>
<feature type="transmembrane region" description="Helical" evidence="2">
    <location>
        <begin position="71"/>
        <end position="95"/>
    </location>
</feature>
<evidence type="ECO:0000256" key="1">
    <source>
        <dbReference type="SAM" id="MobiDB-lite"/>
    </source>
</evidence>
<organism evidence="3 4">
    <name type="scientific">Coprinopsis marcescibilis</name>
    <name type="common">Agaric fungus</name>
    <name type="synonym">Psathyrella marcescibilis</name>
    <dbReference type="NCBI Taxonomy" id="230819"/>
    <lineage>
        <taxon>Eukaryota</taxon>
        <taxon>Fungi</taxon>
        <taxon>Dikarya</taxon>
        <taxon>Basidiomycota</taxon>
        <taxon>Agaricomycotina</taxon>
        <taxon>Agaricomycetes</taxon>
        <taxon>Agaricomycetidae</taxon>
        <taxon>Agaricales</taxon>
        <taxon>Agaricineae</taxon>
        <taxon>Psathyrellaceae</taxon>
        <taxon>Coprinopsis</taxon>
    </lineage>
</organism>
<evidence type="ECO:0000313" key="3">
    <source>
        <dbReference type="EMBL" id="TFK29559.1"/>
    </source>
</evidence>
<protein>
    <submittedName>
        <fullName evidence="3">Uncharacterized protein</fullName>
    </submittedName>
</protein>
<dbReference type="EMBL" id="ML210149">
    <property type="protein sequence ID" value="TFK29559.1"/>
    <property type="molecule type" value="Genomic_DNA"/>
</dbReference>
<sequence length="366" mass="40225">MSTGVHPSTFLYARATSSNGTSVLESFAEEIQCYSLPYGLLGFISHVLTYYTIVCLWFGRKPLWPFSRVSFSRFDLALGGFGLLISTLLSIVTIVRCKDTWQLLVIAVWKMSMSLLNGLTAVHVAILFTLRKMKLRKAAKKRRREGSDESNETAVSGVKLEEAAEAESGKGRHKKEKSTETTTGSHKKEKSTDSKTGKHTKERSTKSKAADEEAPVVPKDKDEPAISVKVDPLKVVAWWIVLYIPGMFAGITGLMALVVEAQGHGGIRGLTAGFYAIVGAGTLFTILGIVYRLRKDQGELGRPEKAKRIILGAIVWVVGSFSILAVFYSDWALGMMTNNITGLPSSDAAAVYWTYWVAKRLPMFSL</sequence>
<evidence type="ECO:0000256" key="2">
    <source>
        <dbReference type="SAM" id="Phobius"/>
    </source>
</evidence>
<feature type="transmembrane region" description="Helical" evidence="2">
    <location>
        <begin position="309"/>
        <end position="328"/>
    </location>
</feature>
<dbReference type="OrthoDB" id="2947347at2759"/>
<feature type="compositionally biased region" description="Basic and acidic residues" evidence="1">
    <location>
        <begin position="159"/>
        <end position="170"/>
    </location>
</feature>